<dbReference type="PANTHER" id="PTHR31973">
    <property type="entry name" value="POLYPROTEIN, PUTATIVE-RELATED"/>
    <property type="match status" value="1"/>
</dbReference>
<keyword evidence="3" id="KW-1185">Reference proteome</keyword>
<evidence type="ECO:0000313" key="2">
    <source>
        <dbReference type="EMBL" id="KAJ7971459.1"/>
    </source>
</evidence>
<dbReference type="Pfam" id="PF10551">
    <property type="entry name" value="MULE"/>
    <property type="match status" value="1"/>
</dbReference>
<evidence type="ECO:0000259" key="1">
    <source>
        <dbReference type="Pfam" id="PF10551"/>
    </source>
</evidence>
<gene>
    <name evidence="2" type="ORF">O6P43_009489</name>
</gene>
<comment type="caution">
    <text evidence="2">The sequence shown here is derived from an EMBL/GenBank/DDBJ whole genome shotgun (WGS) entry which is preliminary data.</text>
</comment>
<accession>A0AAD7PYE0</accession>
<protein>
    <submittedName>
        <fullName evidence="2">Transposon protein, putative, Mutator sub-class</fullName>
    </submittedName>
</protein>
<proteinExistence type="predicted"/>
<dbReference type="KEGG" id="qsa:O6P43_009489"/>
<dbReference type="Proteomes" id="UP001163823">
    <property type="component" value="Chromosome 4"/>
</dbReference>
<dbReference type="PANTHER" id="PTHR31973:SF195">
    <property type="entry name" value="MUDR FAMILY TRANSPOSASE"/>
    <property type="match status" value="1"/>
</dbReference>
<reference evidence="2" key="1">
    <citation type="journal article" date="2023" name="Science">
        <title>Elucidation of the pathway for biosynthesis of saponin adjuvants from the soapbark tree.</title>
        <authorList>
            <person name="Reed J."/>
            <person name="Orme A."/>
            <person name="El-Demerdash A."/>
            <person name="Owen C."/>
            <person name="Martin L.B.B."/>
            <person name="Misra R.C."/>
            <person name="Kikuchi S."/>
            <person name="Rejzek M."/>
            <person name="Martin A.C."/>
            <person name="Harkess A."/>
            <person name="Leebens-Mack J."/>
            <person name="Louveau T."/>
            <person name="Stephenson M.J."/>
            <person name="Osbourn A."/>
        </authorList>
    </citation>
    <scope>NUCLEOTIDE SEQUENCE</scope>
    <source>
        <strain evidence="2">S10</strain>
    </source>
</reference>
<evidence type="ECO:0000313" key="3">
    <source>
        <dbReference type="Proteomes" id="UP001163823"/>
    </source>
</evidence>
<organism evidence="2 3">
    <name type="scientific">Quillaja saponaria</name>
    <name type="common">Soap bark tree</name>
    <dbReference type="NCBI Taxonomy" id="32244"/>
    <lineage>
        <taxon>Eukaryota</taxon>
        <taxon>Viridiplantae</taxon>
        <taxon>Streptophyta</taxon>
        <taxon>Embryophyta</taxon>
        <taxon>Tracheophyta</taxon>
        <taxon>Spermatophyta</taxon>
        <taxon>Magnoliopsida</taxon>
        <taxon>eudicotyledons</taxon>
        <taxon>Gunneridae</taxon>
        <taxon>Pentapetalae</taxon>
        <taxon>rosids</taxon>
        <taxon>fabids</taxon>
        <taxon>Fabales</taxon>
        <taxon>Quillajaceae</taxon>
        <taxon>Quillaja</taxon>
    </lineage>
</organism>
<sequence length="436" mass="49624">MEEIGIMCYINGEMRTGSNGLEYDSGPVKCIRVPKRIKYAKFHARLCKSLKVDRRREYLTIICRCPSTINNSTHYSPVAVVDDEDLYSMLQHASVQGPRFILKIYLHRHALHDESLSRVQSHDTLDPNPENIFIESPTSRRQYDQLSSHVAGEASASLRPHSPITYSEAHEEDIGDGEDIPDLNVDPHFNIEVDDDDIIEAPEEDLFTEYVPNPFYTDVNIAGARVYTGKLLVATGVDGNNSLVPVAFAVVEEENTDSWGWFLSLIRMHVMQRVGICLISDCHAGIIATASDPWNGWTEPYGYHRFCIRHIASNFHKTHKNMKAKNLLIHTASQTQKRKFDKYFKKFVQLDSEYAAWIGRIHLEQWALAHDGGHRFDFMTTNLGECVNNVLKGARQVPVTALVQLTFYRCVKYFVDHRAYINAQLGAGNQYTTDTI</sequence>
<dbReference type="EMBL" id="JARAOO010000004">
    <property type="protein sequence ID" value="KAJ7971459.1"/>
    <property type="molecule type" value="Genomic_DNA"/>
</dbReference>
<name>A0AAD7PYE0_QUISA</name>
<dbReference type="InterPro" id="IPR018289">
    <property type="entry name" value="MULE_transposase_dom"/>
</dbReference>
<feature type="domain" description="MULE transposase" evidence="1">
    <location>
        <begin position="227"/>
        <end position="314"/>
    </location>
</feature>
<dbReference type="AlphaFoldDB" id="A0AAD7PYE0"/>